<evidence type="ECO:0000256" key="1">
    <source>
        <dbReference type="SAM" id="MobiDB-lite"/>
    </source>
</evidence>
<comment type="caution">
    <text evidence="2">The sequence shown here is derived from an EMBL/GenBank/DDBJ whole genome shotgun (WGS) entry which is preliminary data.</text>
</comment>
<dbReference type="EMBL" id="JACAGC010000001">
    <property type="protein sequence ID" value="KAF6390430.1"/>
    <property type="molecule type" value="Genomic_DNA"/>
</dbReference>
<name>A0A7J8AWC1_RHIFE</name>
<proteinExistence type="predicted"/>
<sequence length="149" mass="15527">MTADPGDKSACLCGTLTWRPGVLRQPRPHMRVETLGSWGRAVPPRGAVAAAGLGPGRVQVDTPAPEASDSRPDKNTAADAPKAVQVPHLRRILSEQKPVPLRCGRRPRRGTSPNASAGRPDSRAAGALARLAQLPGSAGRVGTCALDHL</sequence>
<dbReference type="AlphaFoldDB" id="A0A7J8AWC1"/>
<evidence type="ECO:0000313" key="3">
    <source>
        <dbReference type="Proteomes" id="UP000585614"/>
    </source>
</evidence>
<protein>
    <submittedName>
        <fullName evidence="2">Uncharacterized protein</fullName>
    </submittedName>
</protein>
<evidence type="ECO:0000313" key="2">
    <source>
        <dbReference type="EMBL" id="KAF6390430.1"/>
    </source>
</evidence>
<organism evidence="2 3">
    <name type="scientific">Rhinolophus ferrumequinum</name>
    <name type="common">Greater horseshoe bat</name>
    <dbReference type="NCBI Taxonomy" id="59479"/>
    <lineage>
        <taxon>Eukaryota</taxon>
        <taxon>Metazoa</taxon>
        <taxon>Chordata</taxon>
        <taxon>Craniata</taxon>
        <taxon>Vertebrata</taxon>
        <taxon>Euteleostomi</taxon>
        <taxon>Mammalia</taxon>
        <taxon>Eutheria</taxon>
        <taxon>Laurasiatheria</taxon>
        <taxon>Chiroptera</taxon>
        <taxon>Yinpterochiroptera</taxon>
        <taxon>Rhinolophoidea</taxon>
        <taxon>Rhinolophidae</taxon>
        <taxon>Rhinolophinae</taxon>
        <taxon>Rhinolophus</taxon>
    </lineage>
</organism>
<gene>
    <name evidence="2" type="ORF">mRhiFer1_007986</name>
</gene>
<accession>A0A7J8AWC1</accession>
<dbReference type="Proteomes" id="UP000585614">
    <property type="component" value="Unassembled WGS sequence"/>
</dbReference>
<feature type="compositionally biased region" description="Low complexity" evidence="1">
    <location>
        <begin position="39"/>
        <end position="58"/>
    </location>
</feature>
<reference evidence="2 3" key="1">
    <citation type="journal article" date="2020" name="Nature">
        <title>Six reference-quality genomes reveal evolution of bat adaptations.</title>
        <authorList>
            <person name="Jebb D."/>
            <person name="Huang Z."/>
            <person name="Pippel M."/>
            <person name="Hughes G.M."/>
            <person name="Lavrichenko K."/>
            <person name="Devanna P."/>
            <person name="Winkler S."/>
            <person name="Jermiin L.S."/>
            <person name="Skirmuntt E.C."/>
            <person name="Katzourakis A."/>
            <person name="Burkitt-Gray L."/>
            <person name="Ray D.A."/>
            <person name="Sullivan K.A.M."/>
            <person name="Roscito J.G."/>
            <person name="Kirilenko B.M."/>
            <person name="Davalos L.M."/>
            <person name="Corthals A.P."/>
            <person name="Power M.L."/>
            <person name="Jones G."/>
            <person name="Ransome R.D."/>
            <person name="Dechmann D.K.N."/>
            <person name="Locatelli A.G."/>
            <person name="Puechmaille S.J."/>
            <person name="Fedrigo O."/>
            <person name="Jarvis E.D."/>
            <person name="Hiller M."/>
            <person name="Vernes S.C."/>
            <person name="Myers E.W."/>
            <person name="Teeling E.C."/>
        </authorList>
    </citation>
    <scope>NUCLEOTIDE SEQUENCE [LARGE SCALE GENOMIC DNA]</scope>
    <source>
        <strain evidence="2">MRhiFer1</strain>
        <tissue evidence="2">Lung</tissue>
    </source>
</reference>
<feature type="region of interest" description="Disordered" evidence="1">
    <location>
        <begin position="39"/>
        <end position="126"/>
    </location>
</feature>